<organism evidence="1 2">
    <name type="scientific">Candidatus Defluviibacterium haderslevense</name>
    <dbReference type="NCBI Taxonomy" id="2981993"/>
    <lineage>
        <taxon>Bacteria</taxon>
        <taxon>Pseudomonadati</taxon>
        <taxon>Bacteroidota</taxon>
        <taxon>Saprospiria</taxon>
        <taxon>Saprospirales</taxon>
        <taxon>Saprospiraceae</taxon>
        <taxon>Candidatus Defluviibacterium</taxon>
    </lineage>
</organism>
<dbReference type="AlphaFoldDB" id="A0A9D7SB68"/>
<sequence length="473" mass="57113">MKNSQFIDLYLILNQRQRKDFRNYLASPLFNTNSKLVIYQEKIDQFLDLGVDQLKSRLFKYLYPNEIYKDVKLRLLFSELLKHLKNYIYIEEKQNQDQDRELSFIRFLRKGQKINLFEKQANAFRKEILSKKNNWNPDHFELRYQVDLELLSYESTKNRFSYYDFAESSETIEVSSMLKRLRIYLEQLSHESIGATSMEYPFIQPWVDYAESKNWSKYPEVHIYLLALKMYREPDEESHFNEYLLLIRKYENDFDFERGREIFLTALNYCIRKINKNNTQFFKQTMDLFQHCVRTGWLLDYGVMSSLTYKNIIALCIRMKDLELAIKLLNEYKNLVNPIGRTTIYNFNLAKIYKEQGNFNQALYLLNTSVFKDPLIELNARVEMIKIYFEIKEERLMHNQIIATQNLIKRSKKLGYHKEYYNNFLNAAHRLYLTKKLTPLDKEAWLQSIKGNNHLIEKGWLYSMVDKIKSSKE</sequence>
<proteinExistence type="predicted"/>
<protein>
    <recommendedName>
        <fullName evidence="3">Tetratricopeptide repeat protein</fullName>
    </recommendedName>
</protein>
<evidence type="ECO:0000313" key="1">
    <source>
        <dbReference type="EMBL" id="MBK9718771.1"/>
    </source>
</evidence>
<evidence type="ECO:0000313" key="2">
    <source>
        <dbReference type="Proteomes" id="UP000808349"/>
    </source>
</evidence>
<reference evidence="1 2" key="1">
    <citation type="submission" date="2020-10" db="EMBL/GenBank/DDBJ databases">
        <title>Connecting structure to function with the recovery of over 1000 high-quality activated sludge metagenome-assembled genomes encoding full-length rRNA genes using long-read sequencing.</title>
        <authorList>
            <person name="Singleton C.M."/>
            <person name="Petriglieri F."/>
            <person name="Kristensen J.M."/>
            <person name="Kirkegaard R.H."/>
            <person name="Michaelsen T.Y."/>
            <person name="Andersen M.H."/>
            <person name="Karst S.M."/>
            <person name="Dueholm M.S."/>
            <person name="Nielsen P.H."/>
            <person name="Albertsen M."/>
        </authorList>
    </citation>
    <scope>NUCLEOTIDE SEQUENCE [LARGE SCALE GENOMIC DNA]</scope>
    <source>
        <strain evidence="1">Ribe_18-Q3-R11-54_BAT3C.373</strain>
    </source>
</reference>
<dbReference type="Proteomes" id="UP000808349">
    <property type="component" value="Unassembled WGS sequence"/>
</dbReference>
<dbReference type="Gene3D" id="1.25.40.10">
    <property type="entry name" value="Tetratricopeptide repeat domain"/>
    <property type="match status" value="1"/>
</dbReference>
<name>A0A9D7SB68_9BACT</name>
<dbReference type="InterPro" id="IPR011990">
    <property type="entry name" value="TPR-like_helical_dom_sf"/>
</dbReference>
<comment type="caution">
    <text evidence="1">The sequence shown here is derived from an EMBL/GenBank/DDBJ whole genome shotgun (WGS) entry which is preliminary data.</text>
</comment>
<dbReference type="SUPFAM" id="SSF48452">
    <property type="entry name" value="TPR-like"/>
    <property type="match status" value="1"/>
</dbReference>
<dbReference type="EMBL" id="JADKFW010000013">
    <property type="protein sequence ID" value="MBK9718771.1"/>
    <property type="molecule type" value="Genomic_DNA"/>
</dbReference>
<accession>A0A9D7SB68</accession>
<gene>
    <name evidence="1" type="ORF">IPO85_14890</name>
</gene>
<evidence type="ECO:0008006" key="3">
    <source>
        <dbReference type="Google" id="ProtNLM"/>
    </source>
</evidence>